<dbReference type="GO" id="GO:0004175">
    <property type="term" value="F:endopeptidase activity"/>
    <property type="evidence" value="ECO:0007669"/>
    <property type="project" value="UniProtKB-ARBA"/>
</dbReference>
<dbReference type="Proteomes" id="UP000182124">
    <property type="component" value="Unassembled WGS sequence"/>
</dbReference>
<feature type="transmembrane region" description="Helical" evidence="1">
    <location>
        <begin position="172"/>
        <end position="189"/>
    </location>
</feature>
<reference evidence="3 4" key="1">
    <citation type="submission" date="2016-10" db="EMBL/GenBank/DDBJ databases">
        <authorList>
            <person name="de Groot N.N."/>
        </authorList>
    </citation>
    <scope>NUCLEOTIDE SEQUENCE [LARGE SCALE GENOMIC DNA]</scope>
    <source>
        <strain evidence="3 4">CGMCC 1.3801</strain>
    </source>
</reference>
<protein>
    <recommendedName>
        <fullName evidence="2">CAAX prenyl protease 2/Lysostaphin resistance protein A-like domain-containing protein</fullName>
    </recommendedName>
</protein>
<feature type="domain" description="CAAX prenyl protease 2/Lysostaphin resistance protein A-like" evidence="2">
    <location>
        <begin position="114"/>
        <end position="204"/>
    </location>
</feature>
<keyword evidence="1" id="KW-0472">Membrane</keyword>
<dbReference type="STRING" id="329186.SAMN02927925_02189"/>
<dbReference type="GO" id="GO:0080120">
    <property type="term" value="P:CAAX-box protein maturation"/>
    <property type="evidence" value="ECO:0007669"/>
    <property type="project" value="UniProtKB-ARBA"/>
</dbReference>
<sequence length="219" mass="25080">MLMNTLSKFLNAKIGVFVLLAISFGLIYNPLTKFPVTFCVIIVFIFLSTYLQDGNFKALNFNRLNLKTVGLILLLYVFLEVTADFVIQPLITKIFNEPADYSSFKFIEGDTPNYLKYLIFMWISAAFGEELLFRAFVFSQLKKIIGEQKIVIVLLSTVLFSLPHLYQGTAGLVITFLFGIFFGLIYLKFKNIWINIIVHGLIDTVFLTLSYYGLLSFYS</sequence>
<dbReference type="RefSeq" id="WP_023575852.1">
    <property type="nucleotide sequence ID" value="NZ_FMTY01000005.1"/>
</dbReference>
<accession>A0A1G4W159</accession>
<organism evidence="3 4">
    <name type="scientific">Flavobacterium saliperosum</name>
    <dbReference type="NCBI Taxonomy" id="329186"/>
    <lineage>
        <taxon>Bacteria</taxon>
        <taxon>Pseudomonadati</taxon>
        <taxon>Bacteroidota</taxon>
        <taxon>Flavobacteriia</taxon>
        <taxon>Flavobacteriales</taxon>
        <taxon>Flavobacteriaceae</taxon>
        <taxon>Flavobacterium</taxon>
    </lineage>
</organism>
<dbReference type="AlphaFoldDB" id="A0A1G4W159"/>
<feature type="transmembrane region" description="Helical" evidence="1">
    <location>
        <begin position="12"/>
        <end position="28"/>
    </location>
</feature>
<name>A0A1G4W159_9FLAO</name>
<evidence type="ECO:0000256" key="1">
    <source>
        <dbReference type="SAM" id="Phobius"/>
    </source>
</evidence>
<dbReference type="Pfam" id="PF02517">
    <property type="entry name" value="Rce1-like"/>
    <property type="match status" value="1"/>
</dbReference>
<feature type="transmembrane region" description="Helical" evidence="1">
    <location>
        <begin position="71"/>
        <end position="95"/>
    </location>
</feature>
<dbReference type="eggNOG" id="COG1266">
    <property type="taxonomic scope" value="Bacteria"/>
</dbReference>
<evidence type="ECO:0000259" key="2">
    <source>
        <dbReference type="Pfam" id="PF02517"/>
    </source>
</evidence>
<feature type="transmembrane region" description="Helical" evidence="1">
    <location>
        <begin position="196"/>
        <end position="218"/>
    </location>
</feature>
<keyword evidence="1" id="KW-0812">Transmembrane</keyword>
<proteinExistence type="predicted"/>
<gene>
    <name evidence="3" type="ORF">SAMN02927925_02189</name>
</gene>
<dbReference type="InterPro" id="IPR003675">
    <property type="entry name" value="Rce1/LyrA-like_dom"/>
</dbReference>
<evidence type="ECO:0000313" key="4">
    <source>
        <dbReference type="Proteomes" id="UP000182124"/>
    </source>
</evidence>
<evidence type="ECO:0000313" key="3">
    <source>
        <dbReference type="EMBL" id="SCX15119.1"/>
    </source>
</evidence>
<dbReference type="EMBL" id="FMTY01000005">
    <property type="protein sequence ID" value="SCX15119.1"/>
    <property type="molecule type" value="Genomic_DNA"/>
</dbReference>
<feature type="transmembrane region" description="Helical" evidence="1">
    <location>
        <begin position="34"/>
        <end position="51"/>
    </location>
</feature>
<keyword evidence="1" id="KW-1133">Transmembrane helix</keyword>